<dbReference type="InterPro" id="IPR050249">
    <property type="entry name" value="Pseudomonas-type_ThrB"/>
</dbReference>
<dbReference type="InterPro" id="IPR011009">
    <property type="entry name" value="Kinase-like_dom_sf"/>
</dbReference>
<evidence type="ECO:0000256" key="1">
    <source>
        <dbReference type="ARBA" id="ARBA00038240"/>
    </source>
</evidence>
<dbReference type="AlphaFoldDB" id="A0A212KCP1"/>
<comment type="similarity">
    <text evidence="1">Belongs to the pseudomonas-type ThrB family.</text>
</comment>
<gene>
    <name evidence="3" type="ORF">KM92DES2_12726</name>
</gene>
<organism evidence="3">
    <name type="scientific">uncultured Desulfovibrio sp</name>
    <dbReference type="NCBI Taxonomy" id="167968"/>
    <lineage>
        <taxon>Bacteria</taxon>
        <taxon>Pseudomonadati</taxon>
        <taxon>Thermodesulfobacteriota</taxon>
        <taxon>Desulfovibrionia</taxon>
        <taxon>Desulfovibrionales</taxon>
        <taxon>Desulfovibrionaceae</taxon>
        <taxon>Desulfovibrio</taxon>
        <taxon>environmental samples</taxon>
    </lineage>
</organism>
<dbReference type="GO" id="GO:0009088">
    <property type="term" value="P:threonine biosynthetic process"/>
    <property type="evidence" value="ECO:0007669"/>
    <property type="project" value="TreeGrafter"/>
</dbReference>
<evidence type="ECO:0000259" key="2">
    <source>
        <dbReference type="Pfam" id="PF01636"/>
    </source>
</evidence>
<dbReference type="SUPFAM" id="SSF56112">
    <property type="entry name" value="Protein kinase-like (PK-like)"/>
    <property type="match status" value="1"/>
</dbReference>
<dbReference type="GO" id="GO:0004413">
    <property type="term" value="F:homoserine kinase activity"/>
    <property type="evidence" value="ECO:0007669"/>
    <property type="project" value="TreeGrafter"/>
</dbReference>
<feature type="domain" description="Aminoglycoside phosphotransferase" evidence="2">
    <location>
        <begin position="40"/>
        <end position="270"/>
    </location>
</feature>
<name>A0A212KCP1_9BACT</name>
<dbReference type="Pfam" id="PF01636">
    <property type="entry name" value="APH"/>
    <property type="match status" value="1"/>
</dbReference>
<dbReference type="PANTHER" id="PTHR21064">
    <property type="entry name" value="AMINOGLYCOSIDE PHOSPHOTRANSFERASE DOMAIN-CONTAINING PROTEIN-RELATED"/>
    <property type="match status" value="1"/>
</dbReference>
<dbReference type="Gene3D" id="3.30.200.70">
    <property type="match status" value="1"/>
</dbReference>
<dbReference type="EMBL" id="FLUP01000001">
    <property type="protein sequence ID" value="SBW09534.1"/>
    <property type="molecule type" value="Genomic_DNA"/>
</dbReference>
<dbReference type="InterPro" id="IPR002575">
    <property type="entry name" value="Aminoglycoside_PTrfase"/>
</dbReference>
<accession>A0A212KCP1</accession>
<reference evidence="3" key="1">
    <citation type="submission" date="2016-04" db="EMBL/GenBank/DDBJ databases">
        <authorList>
            <person name="Evans L.H."/>
            <person name="Alamgir A."/>
            <person name="Owens N."/>
            <person name="Weber N.D."/>
            <person name="Virtaneva K."/>
            <person name="Barbian K."/>
            <person name="Babar A."/>
            <person name="Rosenke K."/>
        </authorList>
    </citation>
    <scope>NUCLEOTIDE SEQUENCE</scope>
    <source>
        <strain evidence="3">92-2</strain>
    </source>
</reference>
<dbReference type="PANTHER" id="PTHR21064:SF6">
    <property type="entry name" value="AMINOGLYCOSIDE PHOSPHOTRANSFERASE DOMAIN-CONTAINING PROTEIN"/>
    <property type="match status" value="1"/>
</dbReference>
<evidence type="ECO:0000313" key="3">
    <source>
        <dbReference type="EMBL" id="SBW09534.1"/>
    </source>
</evidence>
<proteinExistence type="inferred from homology"/>
<dbReference type="RefSeq" id="WP_227118225.1">
    <property type="nucleotide sequence ID" value="NZ_LT598928.1"/>
</dbReference>
<dbReference type="Gene3D" id="1.10.510.10">
    <property type="entry name" value="Transferase(Phosphotransferase) domain 1"/>
    <property type="match status" value="1"/>
</dbReference>
<dbReference type="Gene3D" id="1.20.1270.170">
    <property type="match status" value="1"/>
</dbReference>
<protein>
    <recommendedName>
        <fullName evidence="2">Aminoglycoside phosphotransferase domain-containing protein</fullName>
    </recommendedName>
</protein>
<sequence length="335" mass="38371">MALQQNDSLSDQAVTQLARQALQQYPPEMQGSLHLLCRSENATFLVQTSNSRYALRVHRENYHSHINIMGELMWLDALQQDTGIVTPKALPSMEGQRVLTLHLPDGSHRNIVLFQWIDGEMPTVHLDPRAFRQLGEVAARLHQHSRQWQKPAGFQRIVWNHESMVGPRAHWGDWRASPGLPREDSLLLEAALNCIGEKLRAYGQSARRYGLIHADLRLTNLLLHKDGTRVIDFDDCGMGWFVHDIAAAMSFEEHCPQAPRWLENWLQGYELVSHLDAQDEAMIPHMIMQRRIQMTAWMATHANTETARNLGAHWLEHTVRLCRRYLEGGMPLGAV</sequence>